<organism evidence="1 2">
    <name type="scientific">Lactobacillus helveticus</name>
    <name type="common">Lactobacillus suntoryeus</name>
    <dbReference type="NCBI Taxonomy" id="1587"/>
    <lineage>
        <taxon>Bacteria</taxon>
        <taxon>Bacillati</taxon>
        <taxon>Bacillota</taxon>
        <taxon>Bacilli</taxon>
        <taxon>Lactobacillales</taxon>
        <taxon>Lactobacillaceae</taxon>
        <taxon>Lactobacillus</taxon>
    </lineage>
</organism>
<evidence type="ECO:0000313" key="1">
    <source>
        <dbReference type="EMBL" id="GFO98247.1"/>
    </source>
</evidence>
<proteinExistence type="predicted"/>
<name>A0A8H9F658_LACHE</name>
<dbReference type="AlphaFoldDB" id="A0A8H9F658"/>
<dbReference type="Proteomes" id="UP000618094">
    <property type="component" value="Unassembled WGS sequence"/>
</dbReference>
<sequence length="39" mass="4556">MSDAEQIIRSINAASLIDVEQRCNDAKDQNEWTLWNTIY</sequence>
<accession>A0A8H9F658</accession>
<comment type="caution">
    <text evidence="1">The sequence shown here is derived from an EMBL/GenBank/DDBJ whole genome shotgun (WGS) entry which is preliminary data.</text>
</comment>
<gene>
    <name evidence="1" type="ORF">LHEH8_00030</name>
</gene>
<protein>
    <submittedName>
        <fullName evidence="1">Uncharacterized protein</fullName>
    </submittedName>
</protein>
<dbReference type="EMBL" id="BLYO01000003">
    <property type="protein sequence ID" value="GFO98247.1"/>
    <property type="molecule type" value="Genomic_DNA"/>
</dbReference>
<reference evidence="1" key="1">
    <citation type="submission" date="2020-07" db="EMBL/GenBank/DDBJ databases">
        <title>Draft genome sequence of Lactobacillus helveticus strain H-8.</title>
        <authorList>
            <person name="Endo A."/>
            <person name="Maeno S."/>
            <person name="Kido Y."/>
        </authorList>
    </citation>
    <scope>NUCLEOTIDE SEQUENCE</scope>
    <source>
        <strain evidence="1">H-8</strain>
    </source>
</reference>
<evidence type="ECO:0000313" key="2">
    <source>
        <dbReference type="Proteomes" id="UP000618094"/>
    </source>
</evidence>